<dbReference type="EMBL" id="VSWC01000183">
    <property type="protein sequence ID" value="KAA1069156.1"/>
    <property type="molecule type" value="Genomic_DNA"/>
</dbReference>
<evidence type="ECO:0000256" key="4">
    <source>
        <dbReference type="SAM" id="MobiDB-lite"/>
    </source>
</evidence>
<dbReference type="PROSITE" id="PS00107">
    <property type="entry name" value="PROTEIN_KINASE_ATP"/>
    <property type="match status" value="1"/>
</dbReference>
<feature type="region of interest" description="Disordered" evidence="4">
    <location>
        <begin position="240"/>
        <end position="282"/>
    </location>
</feature>
<feature type="compositionally biased region" description="Low complexity" evidence="4">
    <location>
        <begin position="892"/>
        <end position="901"/>
    </location>
</feature>
<organism evidence="6 7">
    <name type="scientific">Puccinia graminis f. sp. tritici</name>
    <dbReference type="NCBI Taxonomy" id="56615"/>
    <lineage>
        <taxon>Eukaryota</taxon>
        <taxon>Fungi</taxon>
        <taxon>Dikarya</taxon>
        <taxon>Basidiomycota</taxon>
        <taxon>Pucciniomycotina</taxon>
        <taxon>Pucciniomycetes</taxon>
        <taxon>Pucciniales</taxon>
        <taxon>Pucciniaceae</taxon>
        <taxon>Puccinia</taxon>
    </lineage>
</organism>
<feature type="compositionally biased region" description="Acidic residues" evidence="4">
    <location>
        <begin position="1148"/>
        <end position="1160"/>
    </location>
</feature>
<proteinExistence type="predicted"/>
<evidence type="ECO:0000256" key="2">
    <source>
        <dbReference type="ARBA" id="ARBA00022840"/>
    </source>
</evidence>
<dbReference type="InterPro" id="IPR008271">
    <property type="entry name" value="Ser/Thr_kinase_AS"/>
</dbReference>
<feature type="region of interest" description="Disordered" evidence="4">
    <location>
        <begin position="1000"/>
        <end position="1019"/>
    </location>
</feature>
<dbReference type="CDD" id="cd13993">
    <property type="entry name" value="STKc_Pat1_like"/>
    <property type="match status" value="1"/>
</dbReference>
<dbReference type="GO" id="GO:0004674">
    <property type="term" value="F:protein serine/threonine kinase activity"/>
    <property type="evidence" value="ECO:0007669"/>
    <property type="project" value="InterPro"/>
</dbReference>
<dbReference type="GO" id="GO:0005737">
    <property type="term" value="C:cytoplasm"/>
    <property type="evidence" value="ECO:0007669"/>
    <property type="project" value="TreeGrafter"/>
</dbReference>
<dbReference type="Pfam" id="PF00069">
    <property type="entry name" value="Pkinase"/>
    <property type="match status" value="1"/>
</dbReference>
<evidence type="ECO:0000313" key="6">
    <source>
        <dbReference type="EMBL" id="KAA1069156.1"/>
    </source>
</evidence>
<dbReference type="SMART" id="SM00220">
    <property type="entry name" value="S_TKc"/>
    <property type="match status" value="1"/>
</dbReference>
<feature type="compositionally biased region" description="Polar residues" evidence="4">
    <location>
        <begin position="105"/>
        <end position="114"/>
    </location>
</feature>
<feature type="region of interest" description="Disordered" evidence="4">
    <location>
        <begin position="24"/>
        <end position="204"/>
    </location>
</feature>
<keyword evidence="7" id="KW-1185">Reference proteome</keyword>
<feature type="compositionally biased region" description="Basic residues" evidence="4">
    <location>
        <begin position="157"/>
        <end position="180"/>
    </location>
</feature>
<dbReference type="PROSITE" id="PS00108">
    <property type="entry name" value="PROTEIN_KINASE_ST"/>
    <property type="match status" value="1"/>
</dbReference>
<keyword evidence="2 3" id="KW-0067">ATP-binding</keyword>
<dbReference type="InterPro" id="IPR045269">
    <property type="entry name" value="Atg1-like"/>
</dbReference>
<dbReference type="PROSITE" id="PS50011">
    <property type="entry name" value="PROTEIN_KINASE_DOM"/>
    <property type="match status" value="1"/>
</dbReference>
<feature type="compositionally biased region" description="Low complexity" evidence="4">
    <location>
        <begin position="1049"/>
        <end position="1091"/>
    </location>
</feature>
<evidence type="ECO:0000256" key="1">
    <source>
        <dbReference type="ARBA" id="ARBA00022741"/>
    </source>
</evidence>
<feature type="region of interest" description="Disordered" evidence="4">
    <location>
        <begin position="1027"/>
        <end position="1173"/>
    </location>
</feature>
<evidence type="ECO:0000256" key="3">
    <source>
        <dbReference type="PROSITE-ProRule" id="PRU10141"/>
    </source>
</evidence>
<name>A0A5B0LYJ7_PUCGR</name>
<sequence>MNPDCQPPAQVRLKDFKRLISKATERSSIKQLSSSPNHHPLQHPHLPDRPILNRSVQDQLQRSGDRLSQINHQGGPASNGFREPALPPIQPMAAAAATPGARYTQIDQGNSRKPNNMINSINHHHHSATPQPLPAGQHRVWVQPSPRQYNNHPPQPNHHHPHPHPHHHHHLHHHHHHHPSSHPASPPQTPISNYPHPSHPPHQLIPLQYNIQKAHLSSSFVPSFNSSAVPPIFEQSLFSPPSYSSFPRSSQSSSNNSHHHPQQQQQHQQQQQPTFRVSSVSSVSSSANTTAAAASCLNSKGSYHSYYTPAGSHSPHFHPSQIPRLLPQHQADCLTPNHTSKRAFERSSKSSSHSHHQRPPKNFNPELASAKASQQQQHHLLHQQRKSSVLFDHRQPYLHSDQPFHLENSPELHFPNALIFPCAQQESDPEFSLFPEGLELIDSTKEKMANNNNNSSTKASTASNHNLVGHRIDHGRLEFMSVLGLGAYGVVYLARDLTSPDMEKPKLYAVKALNKIGLDARQKSFQRREIALHSLASSHPSIVTLHAVIESPSCIFVILDYCPDGDLFGMITEKQRYLGKTEAIKSVFIQIIEAVQFCHRLGISHRDLKPENILCKKQGDDVVLADFGLATAEKTSSDFGCGSTFYMSPECQGGLFERLGAYSTLHNDIWSLGVILVNLSCGRNPWKQACPSDETFRAYLANPDFLRSILPISEHCNSILKRIFSLNPVARISLEELKTEISEIKNFNMTTAELSRATRATREAARAWRKDIVPSPKVSQITTPDQPSSWKNALAKKTKQPALPQPKLAEVCSSRNFAGIRGEGVKRPMQYESCSSSSTKFTDTSSIGSFDQLGSPMPGLHVTPQKAHTHVKKPSAEVVATGPLVSAFTSTSISKSSSVSSDEQAKRPRGFSSRLRKLSNAASSFSQSSHKDENRTPSNRKKLFTKPLSFNRPNAPSPIVVKPYAAGQSAHVSPTSAAGVAAANAAGGLVTPTNKKGKHATLTFLPSTPPPSVSPSNATFGFIKKPASRFFHPSGHPNQALPPTPSTPNHPSATSSSSSSSSSDDLSINSSSATTASTDPTTTTTPATSSSEKTRRMLPRSPLSNVQIQKKKKVYDQHKFSLFSSSDEDLSDDHQHPYGPGGSRKDLVDEDFDIDQDDTSFDNSLSDHPKTAAASVPAPIEYKKPFSSYTQWLSNKKE</sequence>
<dbReference type="OrthoDB" id="541276at2759"/>
<dbReference type="FunFam" id="1.10.510.10:FF:000549">
    <property type="entry name" value="Protein serine/threonine kinase (Ran1), putative"/>
    <property type="match status" value="1"/>
</dbReference>
<accession>A0A5B0LYJ7</accession>
<dbReference type="GO" id="GO:0005524">
    <property type="term" value="F:ATP binding"/>
    <property type="evidence" value="ECO:0007669"/>
    <property type="project" value="UniProtKB-UniRule"/>
</dbReference>
<gene>
    <name evidence="6" type="ORF">PGT21_014611</name>
</gene>
<evidence type="ECO:0000259" key="5">
    <source>
        <dbReference type="PROSITE" id="PS50011"/>
    </source>
</evidence>
<reference evidence="6 7" key="1">
    <citation type="submission" date="2019-05" db="EMBL/GenBank/DDBJ databases">
        <title>Emergence of the Ug99 lineage of the wheat stem rust pathogen through somatic hybridization.</title>
        <authorList>
            <person name="Li F."/>
            <person name="Upadhyaya N.M."/>
            <person name="Sperschneider J."/>
            <person name="Matny O."/>
            <person name="Nguyen-Phuc H."/>
            <person name="Mago R."/>
            <person name="Raley C."/>
            <person name="Miller M.E."/>
            <person name="Silverstein K.A.T."/>
            <person name="Henningsen E."/>
            <person name="Hirsch C.D."/>
            <person name="Visser B."/>
            <person name="Pretorius Z.A."/>
            <person name="Steffenson B.J."/>
            <person name="Schwessinger B."/>
            <person name="Dodds P.N."/>
            <person name="Figueroa M."/>
        </authorList>
    </citation>
    <scope>NUCLEOTIDE SEQUENCE [LARGE SCALE GENOMIC DNA]</scope>
    <source>
        <strain evidence="6">21-0</strain>
    </source>
</reference>
<dbReference type="AlphaFoldDB" id="A0A5B0LYJ7"/>
<feature type="domain" description="Protein kinase" evidence="5">
    <location>
        <begin position="477"/>
        <end position="744"/>
    </location>
</feature>
<dbReference type="InterPro" id="IPR011009">
    <property type="entry name" value="Kinase-like_dom_sf"/>
</dbReference>
<feature type="binding site" evidence="3">
    <location>
        <position position="511"/>
    </location>
    <ligand>
        <name>ATP</name>
        <dbReference type="ChEBI" id="CHEBI:30616"/>
    </ligand>
</feature>
<dbReference type="Proteomes" id="UP000324748">
    <property type="component" value="Unassembled WGS sequence"/>
</dbReference>
<dbReference type="SUPFAM" id="SSF56112">
    <property type="entry name" value="Protein kinase-like (PK-like)"/>
    <property type="match status" value="1"/>
</dbReference>
<protein>
    <recommendedName>
        <fullName evidence="5">Protein kinase domain-containing protein</fullName>
    </recommendedName>
</protein>
<feature type="region of interest" description="Disordered" evidence="4">
    <location>
        <begin position="892"/>
        <end position="955"/>
    </location>
</feature>
<feature type="compositionally biased region" description="Low complexity" evidence="4">
    <location>
        <begin position="91"/>
        <end position="101"/>
    </location>
</feature>
<dbReference type="Gene3D" id="1.10.510.10">
    <property type="entry name" value="Transferase(Phosphotransferase) domain 1"/>
    <property type="match status" value="1"/>
</dbReference>
<feature type="compositionally biased region" description="Polar residues" evidence="4">
    <location>
        <begin position="54"/>
        <end position="72"/>
    </location>
</feature>
<keyword evidence="1 3" id="KW-0547">Nucleotide-binding</keyword>
<comment type="caution">
    <text evidence="6">The sequence shown here is derived from an EMBL/GenBank/DDBJ whole genome shotgun (WGS) entry which is preliminary data.</text>
</comment>
<dbReference type="PANTHER" id="PTHR24348">
    <property type="entry name" value="SERINE/THREONINE-PROTEIN KINASE UNC-51-RELATED"/>
    <property type="match status" value="1"/>
</dbReference>
<feature type="compositionally biased region" description="Low complexity" evidence="4">
    <location>
        <begin position="919"/>
        <end position="928"/>
    </location>
</feature>
<evidence type="ECO:0000313" key="7">
    <source>
        <dbReference type="Proteomes" id="UP000324748"/>
    </source>
</evidence>
<feature type="region of interest" description="Disordered" evidence="4">
    <location>
        <begin position="332"/>
        <end position="385"/>
    </location>
</feature>
<dbReference type="InterPro" id="IPR017441">
    <property type="entry name" value="Protein_kinase_ATP_BS"/>
</dbReference>
<dbReference type="PANTHER" id="PTHR24348:SF68">
    <property type="entry name" value="SERINE_THREONINE-PROTEIN KINASE ATG1C"/>
    <property type="match status" value="1"/>
</dbReference>
<dbReference type="InterPro" id="IPR000719">
    <property type="entry name" value="Prot_kinase_dom"/>
</dbReference>
<dbReference type="GO" id="GO:0010506">
    <property type="term" value="P:regulation of autophagy"/>
    <property type="evidence" value="ECO:0007669"/>
    <property type="project" value="InterPro"/>
</dbReference>